<dbReference type="SUPFAM" id="SSF47413">
    <property type="entry name" value="lambda repressor-like DNA-binding domains"/>
    <property type="match status" value="1"/>
</dbReference>
<dbReference type="SMART" id="SM00530">
    <property type="entry name" value="HTH_XRE"/>
    <property type="match status" value="1"/>
</dbReference>
<dbReference type="Proteomes" id="UP000275461">
    <property type="component" value="Unassembled WGS sequence"/>
</dbReference>
<reference evidence="2 3" key="1">
    <citation type="submission" date="2018-10" db="EMBL/GenBank/DDBJ databases">
        <title>Genomic Encyclopedia of Type Strains, Phase IV (KMG-IV): sequencing the most valuable type-strain genomes for metagenomic binning, comparative biology and taxonomic classification.</title>
        <authorList>
            <person name="Goeker M."/>
        </authorList>
    </citation>
    <scope>NUCLEOTIDE SEQUENCE [LARGE SCALE GENOMIC DNA]</scope>
    <source>
        <strain evidence="2 3">DSM 12769</strain>
    </source>
</reference>
<comment type="caution">
    <text evidence="2">The sequence shown here is derived from an EMBL/GenBank/DDBJ whole genome shotgun (WGS) entry which is preliminary data.</text>
</comment>
<dbReference type="PROSITE" id="PS50943">
    <property type="entry name" value="HTH_CROC1"/>
    <property type="match status" value="1"/>
</dbReference>
<protein>
    <submittedName>
        <fullName evidence="2">Xre family transcriptional regulator</fullName>
    </submittedName>
</protein>
<evidence type="ECO:0000259" key="1">
    <source>
        <dbReference type="PROSITE" id="PS50943"/>
    </source>
</evidence>
<accession>A0A498C068</accession>
<feature type="domain" description="HTH cro/C1-type" evidence="1">
    <location>
        <begin position="15"/>
        <end position="69"/>
    </location>
</feature>
<evidence type="ECO:0000313" key="3">
    <source>
        <dbReference type="Proteomes" id="UP000275461"/>
    </source>
</evidence>
<sequence length="83" mass="9194">MNVLARTPKQLGNLIRRARRKQHLTQQALGERAGYRQETISLVENGNPAVKLETLLAILAALDLELQVATRTKGDATDIEALF</sequence>
<gene>
    <name evidence="2" type="ORF">DFR31_2216</name>
</gene>
<organism evidence="2 3">
    <name type="scientific">Alkalispirillum mobile</name>
    <dbReference type="NCBI Taxonomy" id="85925"/>
    <lineage>
        <taxon>Bacteria</taxon>
        <taxon>Pseudomonadati</taxon>
        <taxon>Pseudomonadota</taxon>
        <taxon>Gammaproteobacteria</taxon>
        <taxon>Chromatiales</taxon>
        <taxon>Ectothiorhodospiraceae</taxon>
        <taxon>Alkalispirillum</taxon>
    </lineage>
</organism>
<proteinExistence type="predicted"/>
<dbReference type="Gene3D" id="1.10.260.40">
    <property type="entry name" value="lambda repressor-like DNA-binding domains"/>
    <property type="match status" value="1"/>
</dbReference>
<dbReference type="GO" id="GO:0003677">
    <property type="term" value="F:DNA binding"/>
    <property type="evidence" value="ECO:0007669"/>
    <property type="project" value="InterPro"/>
</dbReference>
<evidence type="ECO:0000313" key="2">
    <source>
        <dbReference type="EMBL" id="RLK48337.1"/>
    </source>
</evidence>
<dbReference type="RefSeq" id="WP_121442733.1">
    <property type="nucleotide sequence ID" value="NZ_RCDA01000003.1"/>
</dbReference>
<dbReference type="Pfam" id="PF01381">
    <property type="entry name" value="HTH_3"/>
    <property type="match status" value="1"/>
</dbReference>
<dbReference type="InterPro" id="IPR010982">
    <property type="entry name" value="Lambda_DNA-bd_dom_sf"/>
</dbReference>
<keyword evidence="3" id="KW-1185">Reference proteome</keyword>
<dbReference type="AlphaFoldDB" id="A0A498C068"/>
<dbReference type="OrthoDB" id="9154356at2"/>
<dbReference type="EMBL" id="RCDA01000003">
    <property type="protein sequence ID" value="RLK48337.1"/>
    <property type="molecule type" value="Genomic_DNA"/>
</dbReference>
<dbReference type="CDD" id="cd00093">
    <property type="entry name" value="HTH_XRE"/>
    <property type="match status" value="1"/>
</dbReference>
<name>A0A498C068_9GAMM</name>
<dbReference type="InterPro" id="IPR001387">
    <property type="entry name" value="Cro/C1-type_HTH"/>
</dbReference>